<name>A0ACC1TPM9_9AGAR</name>
<protein>
    <submittedName>
        <fullName evidence="1">Uncharacterized protein</fullName>
    </submittedName>
</protein>
<accession>A0ACC1TPM9</accession>
<reference evidence="1" key="1">
    <citation type="submission" date="2022-09" db="EMBL/GenBank/DDBJ databases">
        <title>A Global Phylogenomic Analysis of the Shiitake Genus Lentinula.</title>
        <authorList>
            <consortium name="DOE Joint Genome Institute"/>
            <person name="Sierra-Patev S."/>
            <person name="Min B."/>
            <person name="Naranjo-Ortiz M."/>
            <person name="Looney B."/>
            <person name="Konkel Z."/>
            <person name="Slot J.C."/>
            <person name="Sakamoto Y."/>
            <person name="Steenwyk J.L."/>
            <person name="Rokas A."/>
            <person name="Carro J."/>
            <person name="Camarero S."/>
            <person name="Ferreira P."/>
            <person name="Molpeceres G."/>
            <person name="Ruiz-Duenas F.J."/>
            <person name="Serrano A."/>
            <person name="Henrissat B."/>
            <person name="Drula E."/>
            <person name="Hughes K.W."/>
            <person name="Mata J.L."/>
            <person name="Ishikawa N.K."/>
            <person name="Vargas-Isla R."/>
            <person name="Ushijima S."/>
            <person name="Smith C.A."/>
            <person name="Ahrendt S."/>
            <person name="Andreopoulos W."/>
            <person name="He G."/>
            <person name="Labutti K."/>
            <person name="Lipzen A."/>
            <person name="Ng V."/>
            <person name="Riley R."/>
            <person name="Sandor L."/>
            <person name="Barry K."/>
            <person name="Martinez A.T."/>
            <person name="Xiao Y."/>
            <person name="Gibbons J.G."/>
            <person name="Terashima K."/>
            <person name="Grigoriev I.V."/>
            <person name="Hibbett D.S."/>
        </authorList>
    </citation>
    <scope>NUCLEOTIDE SEQUENCE</scope>
    <source>
        <strain evidence="1">TMI1499</strain>
    </source>
</reference>
<dbReference type="EMBL" id="MU795404">
    <property type="protein sequence ID" value="KAJ3806588.1"/>
    <property type="molecule type" value="Genomic_DNA"/>
</dbReference>
<sequence length="369" mass="40420">MAEEMDFSTFYKHKVSPLIVKIILEILSYGVYFTLFCVCMGIHRQQCYISRRPLQRAGLIVLFFLATSATILDTTATMKQIWLYLGQYWGGQSSLDAETASSMTVRLDIICGTVTFGLYVISNFIADLILIHRNSVIWNGSRWKTMIWVPLVISIINNVLGIIGIGLEASNISVYPSLSVSFDQYTNGDKIVLAYLFTNACLNLLLTGCLAGRVWWTGKTAELALGAHPLRQKYHSAVAITFESGILYPVALIGSVAATLQNPTAPSLYPFLIQIAAIAPTLIVVRTVLGISIEQRDIGSYEEVSSDTILSTFSYNGETMPAIHLANPAKVSTTSDLISYNSLPNPTPILHSAVVVTPGKGTKLTFSPY</sequence>
<evidence type="ECO:0000313" key="1">
    <source>
        <dbReference type="EMBL" id="KAJ3806588.1"/>
    </source>
</evidence>
<dbReference type="Proteomes" id="UP001163835">
    <property type="component" value="Unassembled WGS sequence"/>
</dbReference>
<gene>
    <name evidence="1" type="ORF">F5876DRAFT_68825</name>
</gene>
<proteinExistence type="predicted"/>
<evidence type="ECO:0000313" key="2">
    <source>
        <dbReference type="Proteomes" id="UP001163835"/>
    </source>
</evidence>
<organism evidence="1 2">
    <name type="scientific">Lentinula aff. lateritia</name>
    <dbReference type="NCBI Taxonomy" id="2804960"/>
    <lineage>
        <taxon>Eukaryota</taxon>
        <taxon>Fungi</taxon>
        <taxon>Dikarya</taxon>
        <taxon>Basidiomycota</taxon>
        <taxon>Agaricomycotina</taxon>
        <taxon>Agaricomycetes</taxon>
        <taxon>Agaricomycetidae</taxon>
        <taxon>Agaricales</taxon>
        <taxon>Marasmiineae</taxon>
        <taxon>Omphalotaceae</taxon>
        <taxon>Lentinula</taxon>
    </lineage>
</organism>
<keyword evidence="2" id="KW-1185">Reference proteome</keyword>
<comment type="caution">
    <text evidence="1">The sequence shown here is derived from an EMBL/GenBank/DDBJ whole genome shotgun (WGS) entry which is preliminary data.</text>
</comment>